<evidence type="ECO:0000256" key="1">
    <source>
        <dbReference type="SAM" id="Phobius"/>
    </source>
</evidence>
<feature type="domain" description="Potassium channel" evidence="2">
    <location>
        <begin position="58"/>
        <end position="129"/>
    </location>
</feature>
<gene>
    <name evidence="3" type="ORF">ABVK50_10610</name>
</gene>
<dbReference type="AlphaFoldDB" id="A0AAU8CVA2"/>
<feature type="transmembrane region" description="Helical" evidence="1">
    <location>
        <begin position="6"/>
        <end position="26"/>
    </location>
</feature>
<feature type="transmembrane region" description="Helical" evidence="1">
    <location>
        <begin position="108"/>
        <end position="129"/>
    </location>
</feature>
<dbReference type="Gene3D" id="1.10.287.70">
    <property type="match status" value="1"/>
</dbReference>
<reference evidence="3" key="1">
    <citation type="submission" date="2024-06" db="EMBL/GenBank/DDBJ databases">
        <title>Mesorhizobium karijinii sp. nov., a symbiont of the iconic Swainsona formosa from arid Australia.</title>
        <authorList>
            <person name="Hill Y.J."/>
            <person name="Watkin E.L.J."/>
            <person name="O'Hara G.W."/>
            <person name="Terpolilli J."/>
            <person name="Tye M.L."/>
            <person name="Kohlmeier M.G."/>
        </authorList>
    </citation>
    <scope>NUCLEOTIDE SEQUENCE</scope>
    <source>
        <strain evidence="3">WSM2240</strain>
    </source>
</reference>
<dbReference type="RefSeq" id="WP_353641598.1">
    <property type="nucleotide sequence ID" value="NZ_CP159253.1"/>
</dbReference>
<dbReference type="EMBL" id="CP159253">
    <property type="protein sequence ID" value="XCG50890.1"/>
    <property type="molecule type" value="Genomic_DNA"/>
</dbReference>
<sequence>MAANLLLAAILNLLTFLIHAMGLVALTRLMDFLAARPVLEGRLWAKVAALLVLASGLMVLLCAEIALWAVGLVGVGAFPDFETAFYVSTSSFATIGFGDIHPAATWRLLVAMEGVTGFLIIGWSAAYLVTSGIRFGPFERDMHF</sequence>
<dbReference type="SUPFAM" id="SSF81324">
    <property type="entry name" value="Voltage-gated potassium channels"/>
    <property type="match status" value="1"/>
</dbReference>
<evidence type="ECO:0000313" key="3">
    <source>
        <dbReference type="EMBL" id="XCG50890.1"/>
    </source>
</evidence>
<name>A0AAU8CVA2_9HYPH</name>
<keyword evidence="1" id="KW-1133">Transmembrane helix</keyword>
<evidence type="ECO:0000259" key="2">
    <source>
        <dbReference type="Pfam" id="PF07885"/>
    </source>
</evidence>
<accession>A0AAU8CVA2</accession>
<keyword evidence="1" id="KW-0812">Transmembrane</keyword>
<feature type="transmembrane region" description="Helical" evidence="1">
    <location>
        <begin position="47"/>
        <end position="71"/>
    </location>
</feature>
<dbReference type="InterPro" id="IPR013099">
    <property type="entry name" value="K_chnl_dom"/>
</dbReference>
<dbReference type="Pfam" id="PF07885">
    <property type="entry name" value="Ion_trans_2"/>
    <property type="match status" value="1"/>
</dbReference>
<protein>
    <submittedName>
        <fullName evidence="3">Ion channel</fullName>
    </submittedName>
</protein>
<proteinExistence type="predicted"/>
<keyword evidence="1" id="KW-0472">Membrane</keyword>
<organism evidence="3">
    <name type="scientific">Mesorhizobium sp. WSM2240</name>
    <dbReference type="NCBI Taxonomy" id="3228851"/>
    <lineage>
        <taxon>Bacteria</taxon>
        <taxon>Pseudomonadati</taxon>
        <taxon>Pseudomonadota</taxon>
        <taxon>Alphaproteobacteria</taxon>
        <taxon>Hyphomicrobiales</taxon>
        <taxon>Phyllobacteriaceae</taxon>
        <taxon>Mesorhizobium</taxon>
    </lineage>
</organism>